<evidence type="ECO:0000313" key="1">
    <source>
        <dbReference type="EMBL" id="ALC81544.1"/>
    </source>
</evidence>
<reference evidence="2" key="1">
    <citation type="submission" date="2015-08" db="EMBL/GenBank/DDBJ databases">
        <title>Genome sequencing project for genomic taxonomy and phylogenomics of Bacillus-like bacteria.</title>
        <authorList>
            <person name="Liu B."/>
            <person name="Wang J."/>
            <person name="Zhu Y."/>
            <person name="Liu G."/>
            <person name="Chen Q."/>
            <person name="Chen Z."/>
            <person name="Lan J."/>
            <person name="Che J."/>
            <person name="Ge C."/>
            <person name="Shi H."/>
            <person name="Pan Z."/>
            <person name="Liu X."/>
        </authorList>
    </citation>
    <scope>NUCLEOTIDE SEQUENCE [LARGE SCALE GENOMIC DNA]</scope>
    <source>
        <strain evidence="2">FJAT-4402</strain>
    </source>
</reference>
<reference evidence="1 2" key="2">
    <citation type="journal article" date="2016" name="Int. J. Syst. Evol. Microbiol.">
        <title>Bacillus gobiensis sp. nov., isolated from a soil sample.</title>
        <authorList>
            <person name="Liu B."/>
            <person name="Liu G.H."/>
            <person name="Cetin S."/>
            <person name="Schumann P."/>
            <person name="Pan Z.Z."/>
            <person name="Chen Q.Q."/>
        </authorList>
    </citation>
    <scope>NUCLEOTIDE SEQUENCE [LARGE SCALE GENOMIC DNA]</scope>
    <source>
        <strain evidence="1 2">FJAT-4402</strain>
    </source>
</reference>
<sequence length="87" mass="9910">MALYDKYFYAREGFSGSGNFEKTFKKRCEYLVLINTGVSDLTVEVNGHVFMIPSGYTLDELLEPFDSISVTATDTFCGYVRDEVIRQ</sequence>
<protein>
    <submittedName>
        <fullName evidence="1">Uncharacterized protein</fullName>
    </submittedName>
</protein>
<evidence type="ECO:0000313" key="2">
    <source>
        <dbReference type="Proteomes" id="UP000067625"/>
    </source>
</evidence>
<proteinExistence type="predicted"/>
<keyword evidence="2" id="KW-1185">Reference proteome</keyword>
<gene>
    <name evidence="1" type="ORF">AM592_07985</name>
</gene>
<dbReference type="AlphaFoldDB" id="A0A0M5JBL0"/>
<accession>A0A0M5JBL0</accession>
<dbReference type="PATRIC" id="fig|1441095.3.peg.1756"/>
<dbReference type="EMBL" id="CP012600">
    <property type="protein sequence ID" value="ALC81544.1"/>
    <property type="molecule type" value="Genomic_DNA"/>
</dbReference>
<dbReference type="RefSeq" id="WP_053603302.1">
    <property type="nucleotide sequence ID" value="NZ_CP012600.1"/>
</dbReference>
<dbReference type="STRING" id="1441095.AM592_07985"/>
<organism evidence="1 2">
    <name type="scientific">Bacillus gobiensis</name>
    <dbReference type="NCBI Taxonomy" id="1441095"/>
    <lineage>
        <taxon>Bacteria</taxon>
        <taxon>Bacillati</taxon>
        <taxon>Bacillota</taxon>
        <taxon>Bacilli</taxon>
        <taxon>Bacillales</taxon>
        <taxon>Bacillaceae</taxon>
        <taxon>Bacillus</taxon>
    </lineage>
</organism>
<name>A0A0M5JBL0_9BACI</name>
<dbReference type="Proteomes" id="UP000067625">
    <property type="component" value="Chromosome"/>
</dbReference>